<dbReference type="SUPFAM" id="SSF51445">
    <property type="entry name" value="(Trans)glycosidases"/>
    <property type="match status" value="1"/>
</dbReference>
<dbReference type="SUPFAM" id="SSF49299">
    <property type="entry name" value="PKD domain"/>
    <property type="match status" value="1"/>
</dbReference>
<dbReference type="Pfam" id="PF00128">
    <property type="entry name" value="Alpha-amylase"/>
    <property type="match status" value="1"/>
</dbReference>
<dbReference type="InterPro" id="IPR017853">
    <property type="entry name" value="GH"/>
</dbReference>
<evidence type="ECO:0000256" key="2">
    <source>
        <dbReference type="ARBA" id="ARBA00022723"/>
    </source>
</evidence>
<evidence type="ECO:0000256" key="1">
    <source>
        <dbReference type="ARBA" id="ARBA00001913"/>
    </source>
</evidence>
<name>A0A0Q2R5T3_VIBFU</name>
<dbReference type="GO" id="GO:0016829">
    <property type="term" value="F:lyase activity"/>
    <property type="evidence" value="ECO:0007669"/>
    <property type="project" value="UniProtKB-KW"/>
</dbReference>
<feature type="domain" description="PKD" evidence="4">
    <location>
        <begin position="177"/>
        <end position="261"/>
    </location>
</feature>
<keyword evidence="6" id="KW-1185">Reference proteome</keyword>
<keyword evidence="2" id="KW-0479">Metal-binding</keyword>
<dbReference type="InterPro" id="IPR000601">
    <property type="entry name" value="PKD_dom"/>
</dbReference>
<evidence type="ECO:0000259" key="4">
    <source>
        <dbReference type="PROSITE" id="PS50093"/>
    </source>
</evidence>
<evidence type="ECO:0000313" key="6">
    <source>
        <dbReference type="Proteomes" id="UP000051221"/>
    </source>
</evidence>
<dbReference type="Gene3D" id="3.20.20.80">
    <property type="entry name" value="Glycosidases"/>
    <property type="match status" value="2"/>
</dbReference>
<dbReference type="SMART" id="SM00642">
    <property type="entry name" value="Aamy"/>
    <property type="match status" value="1"/>
</dbReference>
<dbReference type="PANTHER" id="PTHR10357:SF215">
    <property type="entry name" value="ALPHA-AMYLASE 1"/>
    <property type="match status" value="1"/>
</dbReference>
<dbReference type="AlphaFoldDB" id="A0A0Q2R5T3"/>
<gene>
    <name evidence="5" type="ORF">AMR76_03750</name>
</gene>
<dbReference type="PANTHER" id="PTHR10357">
    <property type="entry name" value="ALPHA-AMYLASE FAMILY MEMBER"/>
    <property type="match status" value="1"/>
</dbReference>
<dbReference type="Proteomes" id="UP000051221">
    <property type="component" value="Unassembled WGS sequence"/>
</dbReference>
<dbReference type="CDD" id="cd00146">
    <property type="entry name" value="PKD"/>
    <property type="match status" value="1"/>
</dbReference>
<dbReference type="InterPro" id="IPR035986">
    <property type="entry name" value="PKD_dom_sf"/>
</dbReference>
<dbReference type="EMBL" id="LKHS01000003">
    <property type="protein sequence ID" value="KQH87469.1"/>
    <property type="molecule type" value="Genomic_DNA"/>
</dbReference>
<organism evidence="5 6">
    <name type="scientific">Vibrio furnissii</name>
    <dbReference type="NCBI Taxonomy" id="29494"/>
    <lineage>
        <taxon>Bacteria</taxon>
        <taxon>Pseudomonadati</taxon>
        <taxon>Pseudomonadota</taxon>
        <taxon>Gammaproteobacteria</taxon>
        <taxon>Vibrionales</taxon>
        <taxon>Vibrionaceae</taxon>
        <taxon>Vibrio</taxon>
    </lineage>
</organism>
<proteinExistence type="predicted"/>
<dbReference type="PROSITE" id="PS50093">
    <property type="entry name" value="PKD"/>
    <property type="match status" value="1"/>
</dbReference>
<comment type="caution">
    <text evidence="5">The sequence shown here is derived from an EMBL/GenBank/DDBJ whole genome shotgun (WGS) entry which is preliminary data.</text>
</comment>
<accession>A0A0Q2R5T3</accession>
<keyword evidence="5" id="KW-0456">Lyase</keyword>
<dbReference type="InterPro" id="IPR013783">
    <property type="entry name" value="Ig-like_fold"/>
</dbReference>
<dbReference type="SMART" id="SM00089">
    <property type="entry name" value="PKD"/>
    <property type="match status" value="1"/>
</dbReference>
<dbReference type="InParanoid" id="A0A0Q2R5T3"/>
<reference evidence="5 6" key="1">
    <citation type="submission" date="2015-08" db="EMBL/GenBank/DDBJ databases">
        <title>Antibacterial properties of a collection of Vibrionaceae strains.</title>
        <authorList>
            <person name="Giubergia S."/>
        </authorList>
    </citation>
    <scope>NUCLEOTIDE SEQUENCE [LARGE SCALE GENOMIC DNA]</scope>
    <source>
        <strain evidence="5 6">S0821</strain>
    </source>
</reference>
<evidence type="ECO:0000256" key="3">
    <source>
        <dbReference type="ARBA" id="ARBA00022729"/>
    </source>
</evidence>
<keyword evidence="3" id="KW-0732">Signal</keyword>
<dbReference type="Pfam" id="PF13290">
    <property type="entry name" value="CHB_HEX_C_1"/>
    <property type="match status" value="1"/>
</dbReference>
<sequence length="1029" mass="113614">MAAINDNQYQTCQSFASGDDGGGPRFKIDRTGNWNESYPEQDFGVTENQSYIISFFVDSTSITTEPVSSCESDIAMNWGSAFFRGTPNEWQSTPLTLIDDHVWQVDITFDGSSEQRFKIDILGDWSQNYGDNENDQVLDLDGDDIYTSVTGVYRLQINDQTLAYSLTALNTENQLPNALITLDTEQSVIAGTSITFSAQGSSDADGDIVSYLWDSGETSDTLTRTFAEEGTYTISVTVTDDSGAQSVASVTITVSSAAVSEWFFRGTPNNWATTEMVSQDQIVYCTEQSFANSDPRFKIDRYGDWTESYPTEDFRVDGDALYSICIDSQTKEVSAQQLASEDKQAPVVTASPSGGIYSSSQSITLSVSDNQDANPLMYFTTDGSTPHTGSPLYQGEIIQATDIGDGIDLVIKTLSVDASGNQQVQSFSYYIGEQIASDDFRQETIYFVLTARFYDGDSSNNYYNRDRIKAGDPHWRGDFKGLISQLAYIKDLGFTAIWVTPPVENRSGLDYHGYHAYDFYTVDPRLESPDASYQDFINAAHDQGLKVIQDVVINHSSQYGLRDAVWIDHLPIKYYVPAGGSQGEISNDPYFGHLGDYRSTYRDDNDNSVAPDWFRARHNSDPEGTTPLVDPNTGVTVPLAGYDANRFFGIDAQTLDPAWYHLDGFMSGGDWENPTSLQNKHMAGDCIDLATENQNVKDYINGAIHQYLDMGVDAIRLDTVKHIARDELLEYVNDWKAYKPGLFVFGENLVKGTGFGSELDNDNASAVIRPWWYTRTTQDPADPNAGVDSGFSVLDFSIFSTFRDNVTKGSFGGIGGVLGWDWVYGDATKLVTFFQNHDVGPDNDFKYRYGGDVGNAAMVYNLMWTNRGIPALYYGEEIMFQAGLPQDIAGATDTLDMTGRAYFGPHLDDKANTQSHPLYLHIQRLNQIRKAIPALQKAPTSQVNEWGSGISYVRDYNNGESYAVVGLSDANTQTITVSDVRNGTYTDAVTGNQILVSSGSLTFNVKGYSAGIYVLNGPGQIGTDGQFLR</sequence>
<dbReference type="GO" id="GO:0005975">
    <property type="term" value="P:carbohydrate metabolic process"/>
    <property type="evidence" value="ECO:0007669"/>
    <property type="project" value="InterPro"/>
</dbReference>
<dbReference type="Pfam" id="PF18911">
    <property type="entry name" value="PKD_4"/>
    <property type="match status" value="1"/>
</dbReference>
<protein>
    <submittedName>
        <fullName evidence="5">Alpha-amlyase</fullName>
    </submittedName>
</protein>
<dbReference type="InterPro" id="IPR022409">
    <property type="entry name" value="PKD/Chitinase_dom"/>
</dbReference>
<dbReference type="Gene3D" id="2.60.40.10">
    <property type="entry name" value="Immunoglobulins"/>
    <property type="match status" value="1"/>
</dbReference>
<evidence type="ECO:0000313" key="5">
    <source>
        <dbReference type="EMBL" id="KQH87469.1"/>
    </source>
</evidence>
<comment type="cofactor">
    <cofactor evidence="1">
        <name>Ca(2+)</name>
        <dbReference type="ChEBI" id="CHEBI:29108"/>
    </cofactor>
</comment>
<dbReference type="InterPro" id="IPR059177">
    <property type="entry name" value="GH29D-like_dom"/>
</dbReference>
<dbReference type="GO" id="GO:0046872">
    <property type="term" value="F:metal ion binding"/>
    <property type="evidence" value="ECO:0007669"/>
    <property type="project" value="UniProtKB-KW"/>
</dbReference>
<dbReference type="InterPro" id="IPR006047">
    <property type="entry name" value="GH13_cat_dom"/>
</dbReference>